<dbReference type="CDD" id="cd02440">
    <property type="entry name" value="AdoMet_MTases"/>
    <property type="match status" value="2"/>
</dbReference>
<dbReference type="PANTHER" id="PTHR42912:SF80">
    <property type="entry name" value="METHYLTRANSFERASE DOMAIN-CONTAINING PROTEIN"/>
    <property type="match status" value="1"/>
</dbReference>
<organism evidence="3 4">
    <name type="scientific">Chlamydomonas eustigma</name>
    <dbReference type="NCBI Taxonomy" id="1157962"/>
    <lineage>
        <taxon>Eukaryota</taxon>
        <taxon>Viridiplantae</taxon>
        <taxon>Chlorophyta</taxon>
        <taxon>core chlorophytes</taxon>
        <taxon>Chlorophyceae</taxon>
        <taxon>CS clade</taxon>
        <taxon>Chlamydomonadales</taxon>
        <taxon>Chlamydomonadaceae</taxon>
        <taxon>Chlamydomonas</taxon>
    </lineage>
</organism>
<evidence type="ECO:0000256" key="1">
    <source>
        <dbReference type="SAM" id="MobiDB-lite"/>
    </source>
</evidence>
<feature type="compositionally biased region" description="Low complexity" evidence="1">
    <location>
        <begin position="163"/>
        <end position="176"/>
    </location>
</feature>
<dbReference type="OrthoDB" id="416496at2759"/>
<dbReference type="STRING" id="1157962.A0A250WTY3"/>
<dbReference type="PANTHER" id="PTHR42912">
    <property type="entry name" value="METHYLTRANSFERASE"/>
    <property type="match status" value="1"/>
</dbReference>
<dbReference type="SUPFAM" id="SSF53335">
    <property type="entry name" value="S-adenosyl-L-methionine-dependent methyltransferases"/>
    <property type="match status" value="1"/>
</dbReference>
<evidence type="ECO:0000313" key="4">
    <source>
        <dbReference type="Proteomes" id="UP000232323"/>
    </source>
</evidence>
<name>A0A250WTY3_9CHLO</name>
<gene>
    <name evidence="3" type="ORF">CEUSTIGMA_g1460.t1</name>
</gene>
<comment type="caution">
    <text evidence="3">The sequence shown here is derived from an EMBL/GenBank/DDBJ whole genome shotgun (WGS) entry which is preliminary data.</text>
</comment>
<dbReference type="GO" id="GO:0008757">
    <property type="term" value="F:S-adenosylmethionine-dependent methyltransferase activity"/>
    <property type="evidence" value="ECO:0007669"/>
    <property type="project" value="InterPro"/>
</dbReference>
<dbReference type="Gene3D" id="3.40.50.150">
    <property type="entry name" value="Vaccinia Virus protein VP39"/>
    <property type="match status" value="2"/>
</dbReference>
<dbReference type="InterPro" id="IPR029063">
    <property type="entry name" value="SAM-dependent_MTases_sf"/>
</dbReference>
<dbReference type="AlphaFoldDB" id="A0A250WTY3"/>
<evidence type="ECO:0000313" key="3">
    <source>
        <dbReference type="EMBL" id="GAX74010.1"/>
    </source>
</evidence>
<dbReference type="InterPro" id="IPR013216">
    <property type="entry name" value="Methyltransf_11"/>
</dbReference>
<dbReference type="Pfam" id="PF08241">
    <property type="entry name" value="Methyltransf_11"/>
    <property type="match status" value="1"/>
</dbReference>
<proteinExistence type="predicted"/>
<keyword evidence="4" id="KW-1185">Reference proteome</keyword>
<sequence>MNAHKLSQSGRSSDKRTSSSVFDLIAEKYDAAVGSEEWGMGTPFLRKWILNHADGDVLEISAGTGRNLPHYSLGKIKSLTLCDLSMPMLEKAEDKYHEELRLAQRNAGVRVTFCLSDAHCMSTEPTSSKATTHATMGVQSLSVIRQRARKQQMQLQAQDGHISSPSSSSPEALPSSHGHEERSTGFFQRLIARPLSSRLQSSTNVTPSNAPTSGNEEPCCSSTPIASSYSWIKPWTWFRNQGGEPSGCACSSSGVLPHYAARCRSGTTESGLPLSRFPAASFDTVVDAFGLCSHEDPVQVLKEASRLCRPGGRILLLEHGRGHYAWLNDRLDDSAEKHHQKWGCWWNRDIADIVRQAGLKVEKLSRWHFGTTYICVARPDTSLSTAAQV</sequence>
<feature type="region of interest" description="Disordered" evidence="1">
    <location>
        <begin position="147"/>
        <end position="183"/>
    </location>
</feature>
<evidence type="ECO:0000259" key="2">
    <source>
        <dbReference type="Pfam" id="PF08241"/>
    </source>
</evidence>
<dbReference type="InterPro" id="IPR050508">
    <property type="entry name" value="Methyltransf_Superfamily"/>
</dbReference>
<reference evidence="3 4" key="1">
    <citation type="submission" date="2017-08" db="EMBL/GenBank/DDBJ databases">
        <title>Acidophilic green algal genome provides insights into adaptation to an acidic environment.</title>
        <authorList>
            <person name="Hirooka S."/>
            <person name="Hirose Y."/>
            <person name="Kanesaki Y."/>
            <person name="Higuchi S."/>
            <person name="Fujiwara T."/>
            <person name="Onuma R."/>
            <person name="Era A."/>
            <person name="Ohbayashi R."/>
            <person name="Uzuka A."/>
            <person name="Nozaki H."/>
            <person name="Yoshikawa H."/>
            <person name="Miyagishima S.Y."/>
        </authorList>
    </citation>
    <scope>NUCLEOTIDE SEQUENCE [LARGE SCALE GENOMIC DNA]</scope>
    <source>
        <strain evidence="3 4">NIES-2499</strain>
    </source>
</reference>
<protein>
    <recommendedName>
        <fullName evidence="2">Methyltransferase type 11 domain-containing protein</fullName>
    </recommendedName>
</protein>
<feature type="region of interest" description="Disordered" evidence="1">
    <location>
        <begin position="198"/>
        <end position="221"/>
    </location>
</feature>
<dbReference type="EMBL" id="BEGY01000005">
    <property type="protein sequence ID" value="GAX74010.1"/>
    <property type="molecule type" value="Genomic_DNA"/>
</dbReference>
<accession>A0A250WTY3</accession>
<feature type="domain" description="Methyltransferase type 11" evidence="2">
    <location>
        <begin position="276"/>
        <end position="315"/>
    </location>
</feature>
<dbReference type="Proteomes" id="UP000232323">
    <property type="component" value="Unassembled WGS sequence"/>
</dbReference>